<dbReference type="EMBL" id="HBEC01042453">
    <property type="protein sequence ID" value="CAD8308679.1"/>
    <property type="molecule type" value="Transcribed_RNA"/>
</dbReference>
<name>A0A7R9VXU8_9CHLO</name>
<evidence type="ECO:0000256" key="1">
    <source>
        <dbReference type="SAM" id="MobiDB-lite"/>
    </source>
</evidence>
<proteinExistence type="predicted"/>
<feature type="compositionally biased region" description="Low complexity" evidence="1">
    <location>
        <begin position="1"/>
        <end position="17"/>
    </location>
</feature>
<dbReference type="AlphaFoldDB" id="A0A7R9VXU8"/>
<accession>A0A7R9VXU8</accession>
<feature type="region of interest" description="Disordered" evidence="1">
    <location>
        <begin position="141"/>
        <end position="230"/>
    </location>
</feature>
<evidence type="ECO:0000313" key="2">
    <source>
        <dbReference type="EMBL" id="CAD8308679.1"/>
    </source>
</evidence>
<feature type="compositionally biased region" description="Low complexity" evidence="1">
    <location>
        <begin position="141"/>
        <end position="156"/>
    </location>
</feature>
<organism evidence="2">
    <name type="scientific">Chlamydomonas euryale</name>
    <dbReference type="NCBI Taxonomy" id="1486919"/>
    <lineage>
        <taxon>Eukaryota</taxon>
        <taxon>Viridiplantae</taxon>
        <taxon>Chlorophyta</taxon>
        <taxon>core chlorophytes</taxon>
        <taxon>Chlorophyceae</taxon>
        <taxon>CS clade</taxon>
        <taxon>Chlamydomonadales</taxon>
        <taxon>Chlamydomonadaceae</taxon>
        <taxon>Chlamydomonas</taxon>
    </lineage>
</organism>
<dbReference type="GO" id="GO:0062064">
    <property type="term" value="F:box C/D methylation guide snoRNP complex binding"/>
    <property type="evidence" value="ECO:0007669"/>
    <property type="project" value="TreeGrafter"/>
</dbReference>
<dbReference type="InterPro" id="IPR027921">
    <property type="entry name" value="NOPCHAP1"/>
</dbReference>
<dbReference type="PANTHER" id="PTHR28674:SF1">
    <property type="entry name" value="NOP PROTEIN CHAPERONE 1"/>
    <property type="match status" value="1"/>
</dbReference>
<dbReference type="GO" id="GO:0000492">
    <property type="term" value="P:box C/D snoRNP assembly"/>
    <property type="evidence" value="ECO:0007669"/>
    <property type="project" value="InterPro"/>
</dbReference>
<feature type="compositionally biased region" description="Basic and acidic residues" evidence="1">
    <location>
        <begin position="166"/>
        <end position="178"/>
    </location>
</feature>
<dbReference type="PANTHER" id="PTHR28674">
    <property type="entry name" value="SIMILAR TO DNA SEGMENT, CHR 10, WAYNE STATE UNIVERSITY 102,-EXPRESSED"/>
    <property type="match status" value="1"/>
</dbReference>
<protein>
    <submittedName>
        <fullName evidence="2">Uncharacterized protein</fullName>
    </submittedName>
</protein>
<sequence length="230" mass="23788">MSMQPGAAPATRAAPPRELLEPPPVSPLEHKLNIFSTRASSGAVAGGSKPQMAPMPKSSIFSKLQDFLPKMQAANEHLEGELKVRPAAEFDVEGVPEGQESNYIEMDLACGLVDLKDDAAVQAAEAAAAVGGFEEPGVFEAYEGGNCSSSSGGSSSSDEDSDNSDDGDHAVTIDRDYAMGEAAGSNAADRQAAVHPGTTSVNGGPQQGKIRIVAKRSQPKRGANPKVVEL</sequence>
<reference evidence="2" key="1">
    <citation type="submission" date="2021-01" db="EMBL/GenBank/DDBJ databases">
        <authorList>
            <person name="Corre E."/>
            <person name="Pelletier E."/>
            <person name="Niang G."/>
            <person name="Scheremetjew M."/>
            <person name="Finn R."/>
            <person name="Kale V."/>
            <person name="Holt S."/>
            <person name="Cochrane G."/>
            <person name="Meng A."/>
            <person name="Brown T."/>
            <person name="Cohen L."/>
        </authorList>
    </citation>
    <scope>NUCLEOTIDE SEQUENCE</scope>
    <source>
        <strain evidence="2">CCMP219</strain>
    </source>
</reference>
<dbReference type="Pfam" id="PF15370">
    <property type="entry name" value="NOPCHAP1"/>
    <property type="match status" value="1"/>
</dbReference>
<gene>
    <name evidence="2" type="ORF">CEUR00632_LOCUS19770</name>
</gene>
<feature type="region of interest" description="Disordered" evidence="1">
    <location>
        <begin position="1"/>
        <end position="29"/>
    </location>
</feature>